<proteinExistence type="predicted"/>
<keyword evidence="2" id="KW-1185">Reference proteome</keyword>
<gene>
    <name evidence="1" type="ORF">SAMN02745823_01212</name>
</gene>
<sequence length="40" mass="4798">MLISKQENEALYYYIFKDENDNRDVDDLIFKDAELPVSDK</sequence>
<dbReference type="AlphaFoldDB" id="A0A1M5WDF1"/>
<protein>
    <submittedName>
        <fullName evidence="1">Uncharacterized protein</fullName>
    </submittedName>
</protein>
<reference evidence="1 2" key="1">
    <citation type="submission" date="2016-11" db="EMBL/GenBank/DDBJ databases">
        <authorList>
            <person name="Jaros S."/>
            <person name="Januszkiewicz K."/>
            <person name="Wedrychowicz H."/>
        </authorList>
    </citation>
    <scope>NUCLEOTIDE SEQUENCE [LARGE SCALE GENOMIC DNA]</scope>
    <source>
        <strain evidence="1 2">DSM 10068</strain>
    </source>
</reference>
<dbReference type="Proteomes" id="UP000183995">
    <property type="component" value="Unassembled WGS sequence"/>
</dbReference>
<dbReference type="EMBL" id="FQXV01000003">
    <property type="protein sequence ID" value="SHH85579.1"/>
    <property type="molecule type" value="Genomic_DNA"/>
</dbReference>
<evidence type="ECO:0000313" key="2">
    <source>
        <dbReference type="Proteomes" id="UP000183995"/>
    </source>
</evidence>
<name>A0A1M5WDF1_9FIRM</name>
<accession>A0A1M5WDF1</accession>
<organism evidence="1 2">
    <name type="scientific">Sporobacter termitidis DSM 10068</name>
    <dbReference type="NCBI Taxonomy" id="1123282"/>
    <lineage>
        <taxon>Bacteria</taxon>
        <taxon>Bacillati</taxon>
        <taxon>Bacillota</taxon>
        <taxon>Clostridia</taxon>
        <taxon>Eubacteriales</taxon>
        <taxon>Oscillospiraceae</taxon>
        <taxon>Sporobacter</taxon>
    </lineage>
</organism>
<evidence type="ECO:0000313" key="1">
    <source>
        <dbReference type="EMBL" id="SHH85579.1"/>
    </source>
</evidence>